<dbReference type="PANTHER" id="PTHR31327:SF7">
    <property type="entry name" value="PDZ DOMAIN-CONTAINING PROTEIN"/>
    <property type="match status" value="1"/>
</dbReference>
<evidence type="ECO:0000313" key="4">
    <source>
        <dbReference type="WBParaSite" id="PTRK_0000201000.1"/>
    </source>
</evidence>
<evidence type="ECO:0000313" key="3">
    <source>
        <dbReference type="Proteomes" id="UP000038045"/>
    </source>
</evidence>
<dbReference type="SUPFAM" id="SSF50156">
    <property type="entry name" value="PDZ domain-like"/>
    <property type="match status" value="2"/>
</dbReference>
<keyword evidence="1" id="KW-0812">Transmembrane</keyword>
<feature type="domain" description="PDZ" evidence="2">
    <location>
        <begin position="218"/>
        <end position="298"/>
    </location>
</feature>
<protein>
    <submittedName>
        <fullName evidence="4">PDZ domain-containing protein</fullName>
    </submittedName>
</protein>
<dbReference type="Gene3D" id="2.30.42.10">
    <property type="match status" value="2"/>
</dbReference>
<evidence type="ECO:0000256" key="1">
    <source>
        <dbReference type="SAM" id="Phobius"/>
    </source>
</evidence>
<feature type="transmembrane region" description="Helical" evidence="1">
    <location>
        <begin position="34"/>
        <end position="53"/>
    </location>
</feature>
<keyword evidence="1" id="KW-0472">Membrane</keyword>
<dbReference type="CDD" id="cd00136">
    <property type="entry name" value="PDZ_canonical"/>
    <property type="match status" value="1"/>
</dbReference>
<dbReference type="PROSITE" id="PS50106">
    <property type="entry name" value="PDZ"/>
    <property type="match status" value="2"/>
</dbReference>
<organism evidence="3 4">
    <name type="scientific">Parastrongyloides trichosuri</name>
    <name type="common">Possum-specific nematode worm</name>
    <dbReference type="NCBI Taxonomy" id="131310"/>
    <lineage>
        <taxon>Eukaryota</taxon>
        <taxon>Metazoa</taxon>
        <taxon>Ecdysozoa</taxon>
        <taxon>Nematoda</taxon>
        <taxon>Chromadorea</taxon>
        <taxon>Rhabditida</taxon>
        <taxon>Tylenchina</taxon>
        <taxon>Panagrolaimomorpha</taxon>
        <taxon>Strongyloidoidea</taxon>
        <taxon>Strongyloididae</taxon>
        <taxon>Parastrongyloides</taxon>
    </lineage>
</organism>
<dbReference type="Proteomes" id="UP000038045">
    <property type="component" value="Unplaced"/>
</dbReference>
<dbReference type="InterPro" id="IPR040264">
    <property type="entry name" value="T15H9.4-like"/>
</dbReference>
<name>A0A0N4Z4U3_PARTI</name>
<reference evidence="4" key="1">
    <citation type="submission" date="2017-02" db="UniProtKB">
        <authorList>
            <consortium name="WormBaseParasite"/>
        </authorList>
    </citation>
    <scope>IDENTIFICATION</scope>
</reference>
<dbReference type="PANTHER" id="PTHR31327">
    <property type="entry name" value="SPERM MEIOSIS PDZ DOMAIN CONTAINING PROTEINS-RELATED"/>
    <property type="match status" value="1"/>
</dbReference>
<dbReference type="WBParaSite" id="PTRK_0000201000.1">
    <property type="protein sequence ID" value="PTRK_0000201000.1"/>
    <property type="gene ID" value="PTRK_0000201000"/>
</dbReference>
<keyword evidence="3" id="KW-1185">Reference proteome</keyword>
<dbReference type="Pfam" id="PF00595">
    <property type="entry name" value="PDZ"/>
    <property type="match status" value="2"/>
</dbReference>
<dbReference type="InterPro" id="IPR036034">
    <property type="entry name" value="PDZ_sf"/>
</dbReference>
<dbReference type="STRING" id="131310.A0A0N4Z4U3"/>
<evidence type="ECO:0000259" key="2">
    <source>
        <dbReference type="PROSITE" id="PS50106"/>
    </source>
</evidence>
<proteinExistence type="predicted"/>
<sequence>MWRPLIYSGGSYITTNSTIDETFNGMTLLFKTFIIIYGIIFVVIVVLISIVICRIDCHIHWKRFTRGMEFETVELTANERGVEIVVALVTVNFSMSAEKTSGEQVKDACAPVSELVVSIPMEEGDPLGATPNERLIIVKIQPGTLAEGNLHIGDHIIALNGTKLKDHNHFYHLLRFAPPMANITVIRDDKKSQDMLAKITIPHERERNIMRREGYIYQLAILNLEMGRKLGLGIRHFQNRVLVSKTDPGSIAHDQLKVGDHICDVEGMPVTDKDVCRKLLIAQLQENRKVTLVIERPDCAEAKEWARKALETPVLEPPSVRMNDDVKAIAMRERAKIKSYTIPQKKLLTRTPSSNSRCISFEENVVEHQIISDNEGRQLRRVRK</sequence>
<feature type="domain" description="PDZ" evidence="2">
    <location>
        <begin position="116"/>
        <end position="189"/>
    </location>
</feature>
<dbReference type="InterPro" id="IPR001478">
    <property type="entry name" value="PDZ"/>
</dbReference>
<keyword evidence="1" id="KW-1133">Transmembrane helix</keyword>
<dbReference type="AlphaFoldDB" id="A0A0N4Z4U3"/>
<accession>A0A0N4Z4U3</accession>
<dbReference type="SMART" id="SM00228">
    <property type="entry name" value="PDZ"/>
    <property type="match status" value="2"/>
</dbReference>